<dbReference type="EMBL" id="AP009608">
    <property type="protein sequence ID" value="BAH69760.1"/>
    <property type="molecule type" value="Genomic_DNA"/>
</dbReference>
<name>C4XF38_MYCFP</name>
<dbReference type="Proteomes" id="UP000006810">
    <property type="component" value="Chromosome"/>
</dbReference>
<dbReference type="KEGG" id="mfp:MBIO_0495"/>
<accession>C4XF38</accession>
<dbReference type="AlphaFoldDB" id="C4XF38"/>
<keyword evidence="2" id="KW-1185">Reference proteome</keyword>
<gene>
    <name evidence="1" type="ordered locus">MBIO_0495</name>
</gene>
<protein>
    <submittedName>
        <fullName evidence="1">Uncharacterized protein</fullName>
    </submittedName>
</protein>
<dbReference type="PATRIC" id="fig|496833.3.peg.80"/>
<evidence type="ECO:0000313" key="1">
    <source>
        <dbReference type="EMBL" id="BAH69760.1"/>
    </source>
</evidence>
<reference evidence="1 2" key="1">
    <citation type="journal article" date="2009" name="Curr. Microbiol.">
        <title>Molecular cloning and expression of a novel cholinephosphotransferase involved in glycoglycerophospholipid biosynthesis of Mycoplasma fermentans.</title>
        <authorList>
            <person name="Ishida N."/>
            <person name="Irikura D."/>
            <person name="Matsuda K."/>
            <person name="Sato S."/>
            <person name="Asano K."/>
        </authorList>
    </citation>
    <scope>NUCLEOTIDE SEQUENCE [LARGE SCALE GENOMIC DNA]</scope>
    <source>
        <strain evidence="2">ATCC 19989 / NBRC 14854 / NCTC 10117 / PG18</strain>
    </source>
</reference>
<proteinExistence type="predicted"/>
<sequence>MAMKSYLLRQKYTQEEWDAYNREEAKRIAKRDYFRLQYVKGADKKLDKQLDSAIIKVDKFEHLFK</sequence>
<evidence type="ECO:0000313" key="2">
    <source>
        <dbReference type="Proteomes" id="UP000006810"/>
    </source>
</evidence>
<organism evidence="1 2">
    <name type="scientific">Mycoplasmopsis fermentans (strain ATCC 19989 / NBRC 14854 / NCTC 10117 / PG18)</name>
    <name type="common">Mycoplasma fermentans</name>
    <dbReference type="NCBI Taxonomy" id="496833"/>
    <lineage>
        <taxon>Bacteria</taxon>
        <taxon>Bacillati</taxon>
        <taxon>Mycoplasmatota</taxon>
        <taxon>Mycoplasmoidales</taxon>
        <taxon>Metamycoplasmataceae</taxon>
        <taxon>Mycoplasmopsis</taxon>
    </lineage>
</organism>
<dbReference type="HOGENOM" id="CLU_2881033_0_0_14"/>